<evidence type="ECO:0000313" key="1">
    <source>
        <dbReference type="EMBL" id="NYH77494.1"/>
    </source>
</evidence>
<name>A0A852YQG3_9ACTN</name>
<comment type="caution">
    <text evidence="1">The sequence shown here is derived from an EMBL/GenBank/DDBJ whole genome shotgun (WGS) entry which is preliminary data.</text>
</comment>
<proteinExistence type="predicted"/>
<keyword evidence="2" id="KW-1185">Reference proteome</keyword>
<dbReference type="Proteomes" id="UP000548304">
    <property type="component" value="Unassembled WGS sequence"/>
</dbReference>
<organism evidence="1 2">
    <name type="scientific">Actinopolyspora biskrensis</name>
    <dbReference type="NCBI Taxonomy" id="1470178"/>
    <lineage>
        <taxon>Bacteria</taxon>
        <taxon>Bacillati</taxon>
        <taxon>Actinomycetota</taxon>
        <taxon>Actinomycetes</taxon>
        <taxon>Actinopolysporales</taxon>
        <taxon>Actinopolysporaceae</taxon>
        <taxon>Actinopolyspora</taxon>
    </lineage>
</organism>
<dbReference type="RefSeq" id="WP_179534023.1">
    <property type="nucleotide sequence ID" value="NZ_JACBYW010000001.1"/>
</dbReference>
<dbReference type="EMBL" id="JACBYW010000001">
    <property type="protein sequence ID" value="NYH77494.1"/>
    <property type="molecule type" value="Genomic_DNA"/>
</dbReference>
<sequence length="72" mass="7552">MRGRHQADHLRGAHLPLAMLHAGALEVAQGIEQQHAVKAGELRSSITAVTDQLRGSTSVLSASGAGSWPTRT</sequence>
<dbReference type="AlphaFoldDB" id="A0A852YQG3"/>
<accession>A0A852YQG3</accession>
<protein>
    <submittedName>
        <fullName evidence="1">Uncharacterized protein</fullName>
    </submittedName>
</protein>
<gene>
    <name evidence="1" type="ORF">FHR84_000808</name>
</gene>
<evidence type="ECO:0000313" key="2">
    <source>
        <dbReference type="Proteomes" id="UP000548304"/>
    </source>
</evidence>
<reference evidence="1 2" key="1">
    <citation type="submission" date="2020-07" db="EMBL/GenBank/DDBJ databases">
        <title>Genomic Encyclopedia of Type Strains, Phase III (KMG-III): the genomes of soil and plant-associated and newly described type strains.</title>
        <authorList>
            <person name="Whitman W."/>
        </authorList>
    </citation>
    <scope>NUCLEOTIDE SEQUENCE [LARGE SCALE GENOMIC DNA]</scope>
    <source>
        <strain evidence="1 2">CECT 8576</strain>
    </source>
</reference>